<gene>
    <name evidence="2" type="ORF">PMIN01_01855</name>
</gene>
<comment type="caution">
    <text evidence="2">The sequence shown here is derived from an EMBL/GenBank/DDBJ whole genome shotgun (WGS) entry which is preliminary data.</text>
</comment>
<feature type="compositionally biased region" description="Acidic residues" evidence="1">
    <location>
        <begin position="75"/>
        <end position="89"/>
    </location>
</feature>
<organism evidence="2 3">
    <name type="scientific">Paraphaeosphaeria minitans</name>
    <dbReference type="NCBI Taxonomy" id="565426"/>
    <lineage>
        <taxon>Eukaryota</taxon>
        <taxon>Fungi</taxon>
        <taxon>Dikarya</taxon>
        <taxon>Ascomycota</taxon>
        <taxon>Pezizomycotina</taxon>
        <taxon>Dothideomycetes</taxon>
        <taxon>Pleosporomycetidae</taxon>
        <taxon>Pleosporales</taxon>
        <taxon>Massarineae</taxon>
        <taxon>Didymosphaeriaceae</taxon>
        <taxon>Paraphaeosphaeria</taxon>
    </lineage>
</organism>
<feature type="region of interest" description="Disordered" evidence="1">
    <location>
        <begin position="68"/>
        <end position="118"/>
    </location>
</feature>
<protein>
    <submittedName>
        <fullName evidence="2">Uncharacterized protein</fullName>
    </submittedName>
</protein>
<accession>A0A9P6GP28</accession>
<keyword evidence="3" id="KW-1185">Reference proteome</keyword>
<evidence type="ECO:0000256" key="1">
    <source>
        <dbReference type="SAM" id="MobiDB-lite"/>
    </source>
</evidence>
<name>A0A9P6GP28_9PLEO</name>
<dbReference type="AlphaFoldDB" id="A0A9P6GP28"/>
<sequence>MSIAKLCCKIWLSDFFYLPAAALISHRVFETVPGGFVSDYTACIWGTALGTLIARAASIWFGWMTDGEVDRGTDVETDVESDMETDTEMNTDSKDSPASPPLPQQNKAAGLPEQARAA</sequence>
<reference evidence="2" key="1">
    <citation type="journal article" date="2020" name="Mol. Plant Microbe Interact.">
        <title>Genome Sequence of the Biocontrol Agent Coniothyrium minitans strain Conio (IMI 134523).</title>
        <authorList>
            <person name="Patel D."/>
            <person name="Shittu T.A."/>
            <person name="Baroncelli R."/>
            <person name="Muthumeenakshi S."/>
            <person name="Osborne T.H."/>
            <person name="Janganan T.K."/>
            <person name="Sreenivasaprasad S."/>
        </authorList>
    </citation>
    <scope>NUCLEOTIDE SEQUENCE</scope>
    <source>
        <strain evidence="2">Conio</strain>
    </source>
</reference>
<evidence type="ECO:0000313" key="3">
    <source>
        <dbReference type="Proteomes" id="UP000756921"/>
    </source>
</evidence>
<evidence type="ECO:0000313" key="2">
    <source>
        <dbReference type="EMBL" id="KAF9739221.1"/>
    </source>
</evidence>
<proteinExistence type="predicted"/>
<dbReference type="Proteomes" id="UP000756921">
    <property type="component" value="Unassembled WGS sequence"/>
</dbReference>
<dbReference type="EMBL" id="WJXW01000002">
    <property type="protein sequence ID" value="KAF9739221.1"/>
    <property type="molecule type" value="Genomic_DNA"/>
</dbReference>